<accession>A0AAD7TC46</accession>
<dbReference type="GO" id="GO:0030018">
    <property type="term" value="C:Z disc"/>
    <property type="evidence" value="ECO:0007669"/>
    <property type="project" value="TreeGrafter"/>
</dbReference>
<name>A0AAD7TC46_9TELE</name>
<evidence type="ECO:0000259" key="2">
    <source>
        <dbReference type="Pfam" id="PF15232"/>
    </source>
</evidence>
<feature type="compositionally biased region" description="Basic and acidic residues" evidence="1">
    <location>
        <begin position="570"/>
        <end position="582"/>
    </location>
</feature>
<feature type="region of interest" description="Disordered" evidence="1">
    <location>
        <begin position="801"/>
        <end position="832"/>
    </location>
</feature>
<dbReference type="PANTHER" id="PTHR33775">
    <property type="entry name" value="CARDIAC-ENRICHED FHL2-INTERACTING PROTEIN-RELATED"/>
    <property type="match status" value="1"/>
</dbReference>
<evidence type="ECO:0000256" key="1">
    <source>
        <dbReference type="SAM" id="MobiDB-lite"/>
    </source>
</evidence>
<feature type="region of interest" description="Disordered" evidence="1">
    <location>
        <begin position="600"/>
        <end position="624"/>
    </location>
</feature>
<evidence type="ECO:0000313" key="4">
    <source>
        <dbReference type="Proteomes" id="UP001221898"/>
    </source>
</evidence>
<evidence type="ECO:0000313" key="3">
    <source>
        <dbReference type="EMBL" id="KAJ8418175.1"/>
    </source>
</evidence>
<feature type="compositionally biased region" description="Acidic residues" evidence="1">
    <location>
        <begin position="1066"/>
        <end position="1075"/>
    </location>
</feature>
<feature type="compositionally biased region" description="Low complexity" evidence="1">
    <location>
        <begin position="691"/>
        <end position="700"/>
    </location>
</feature>
<feature type="region of interest" description="Disordered" evidence="1">
    <location>
        <begin position="691"/>
        <end position="715"/>
    </location>
</feature>
<dbReference type="AlphaFoldDB" id="A0AAD7TC46"/>
<dbReference type="Proteomes" id="UP001221898">
    <property type="component" value="Unassembled WGS sequence"/>
</dbReference>
<organism evidence="3 4">
    <name type="scientific">Aldrovandia affinis</name>
    <dbReference type="NCBI Taxonomy" id="143900"/>
    <lineage>
        <taxon>Eukaryota</taxon>
        <taxon>Metazoa</taxon>
        <taxon>Chordata</taxon>
        <taxon>Craniata</taxon>
        <taxon>Vertebrata</taxon>
        <taxon>Euteleostomi</taxon>
        <taxon>Actinopterygii</taxon>
        <taxon>Neopterygii</taxon>
        <taxon>Teleostei</taxon>
        <taxon>Notacanthiformes</taxon>
        <taxon>Halosauridae</taxon>
        <taxon>Aldrovandia</taxon>
    </lineage>
</organism>
<feature type="region of interest" description="Disordered" evidence="1">
    <location>
        <begin position="1041"/>
        <end position="1075"/>
    </location>
</feature>
<comment type="caution">
    <text evidence="3">The sequence shown here is derived from an EMBL/GenBank/DDBJ whole genome shotgun (WGS) entry which is preliminary data.</text>
</comment>
<feature type="domain" description="DUF4585" evidence="2">
    <location>
        <begin position="908"/>
        <end position="982"/>
    </location>
</feature>
<dbReference type="InterPro" id="IPR052303">
    <property type="entry name" value="CEFIP"/>
</dbReference>
<feature type="compositionally biased region" description="Basic and acidic residues" evidence="1">
    <location>
        <begin position="478"/>
        <end position="501"/>
    </location>
</feature>
<gene>
    <name evidence="3" type="ORF">AAFF_G00138840</name>
</gene>
<feature type="region of interest" description="Disordered" evidence="1">
    <location>
        <begin position="134"/>
        <end position="165"/>
    </location>
</feature>
<reference evidence="3" key="1">
    <citation type="journal article" date="2023" name="Science">
        <title>Genome structures resolve the early diversification of teleost fishes.</title>
        <authorList>
            <person name="Parey E."/>
            <person name="Louis A."/>
            <person name="Montfort J."/>
            <person name="Bouchez O."/>
            <person name="Roques C."/>
            <person name="Iampietro C."/>
            <person name="Lluch J."/>
            <person name="Castinel A."/>
            <person name="Donnadieu C."/>
            <person name="Desvignes T."/>
            <person name="Floi Bucao C."/>
            <person name="Jouanno E."/>
            <person name="Wen M."/>
            <person name="Mejri S."/>
            <person name="Dirks R."/>
            <person name="Jansen H."/>
            <person name="Henkel C."/>
            <person name="Chen W.J."/>
            <person name="Zahm M."/>
            <person name="Cabau C."/>
            <person name="Klopp C."/>
            <person name="Thompson A.W."/>
            <person name="Robinson-Rechavi M."/>
            <person name="Braasch I."/>
            <person name="Lecointre G."/>
            <person name="Bobe J."/>
            <person name="Postlethwait J.H."/>
            <person name="Berthelot C."/>
            <person name="Roest Crollius H."/>
            <person name="Guiguen Y."/>
        </authorList>
    </citation>
    <scope>NUCLEOTIDE SEQUENCE</scope>
    <source>
        <strain evidence="3">NC1722</strain>
    </source>
</reference>
<sequence>MPSNLDSSAPSPNFLKSSNKCNKFKKLSTRNFFLHSEFSPFQTWKDYNRFLFDREVVPDVLSPNQFPRWYDSPFYKELTAAHRNQTAQLEEKRYHRKQTENVVPAELHASTVRQKASAIEKRCESATATNCPPWRRSQEPVKNKFPPNRPCTASPFSDKSRRKEDGLFSTGRASALHHKVQTVVDEQTSNSGTPFSISKLLTPVIHSRQETETSEILQYAISPTILDLPPSFESEPKQPPEVKPRNKYKAMASSLLFNLKDNRKRVKSTYTPTTFKSLEIADHSKQPSQLDSLISKEGMATPEIPESWATASIWQNGKDLRSVNSPALPPTNMQTVNYVKRAESCQSQDYFTLISPQTVNEGSNYRSVNHTAQESEQVKDDKLAETQSGRCGDLPLMASKSNETPLRKKTDYSLWKPYETGSPQGQGRKHLTPDVQVPPHSFTRKEERPAPPTEEKSDTRREVPALFEEENTKVPANKQKDRVEIAARDRPNHNIEGRRIYEPQNQSAAPALPLQVKGYRGASVSSRKPARVNMPSRESYLSVGDAPQSPEEESKAHPTLRTVQSPIAKSVEERNTMEEVKRDMGKLEALQYYAISNRECKTERHPSQRHERMQRKGESELPHNELNEGSWAHGLLDYAKAHTPTPRSSSSSPSLGKILFKVKDNTLRASPVTKTVKPCFHKTFGDDFRLSSSRESLSGSEKGDDEGDRLKECSEVPVLHNAAAMSVRAPRSREAPSHNVSQQYAVEFITAREPRSYYRRNHHLEQDERNSAISAMSQDQESFATGTAGTVKERVPAAVHGEEAYERPESACSDMVRPLGKPPSVPPKSEKALRRAKKLATRRIKKSETPVDSPIPMEHKPLRAVASMPSSPTEVMLSQQPLLAPPLLPQFCVEPSYIPPAPSIMAQPFPITQRKLLQDPNSGQYFMVNMPVPVKTKMFFDPETGKYVQLSVQQTPQGTLSNASSMELLSPPPYMLYPGFLPMPVSSLPPLRSASQLSAPATLMGDQEKRSDPWRQEAYGQNYAREAQPYIEPVYASCDQLGQKSSYGDDEESVSPRNLDIIPMSELEDFAMEST</sequence>
<feature type="region of interest" description="Disordered" evidence="1">
    <location>
        <begin position="370"/>
        <end position="582"/>
    </location>
</feature>
<feature type="compositionally biased region" description="Basic and acidic residues" evidence="1">
    <location>
        <begin position="443"/>
        <end position="463"/>
    </location>
</feature>
<dbReference type="GO" id="GO:0070886">
    <property type="term" value="P:positive regulation of calcineurin-NFAT signaling cascade"/>
    <property type="evidence" value="ECO:0007669"/>
    <property type="project" value="TreeGrafter"/>
</dbReference>
<keyword evidence="4" id="KW-1185">Reference proteome</keyword>
<dbReference type="InterPro" id="IPR027838">
    <property type="entry name" value="DUF4585"/>
</dbReference>
<dbReference type="Pfam" id="PF15232">
    <property type="entry name" value="DUF4585"/>
    <property type="match status" value="1"/>
</dbReference>
<proteinExistence type="predicted"/>
<protein>
    <recommendedName>
        <fullName evidence="2">DUF4585 domain-containing protein</fullName>
    </recommendedName>
</protein>
<dbReference type="PANTHER" id="PTHR33775:SF2">
    <property type="entry name" value="CARDIAC-ENRICHED FHL2-INTERACTING PROTEIN"/>
    <property type="match status" value="1"/>
</dbReference>
<dbReference type="EMBL" id="JAINUG010000002">
    <property type="protein sequence ID" value="KAJ8418175.1"/>
    <property type="molecule type" value="Genomic_DNA"/>
</dbReference>